<evidence type="ECO:0000256" key="1">
    <source>
        <dbReference type="ARBA" id="ARBA00005695"/>
    </source>
</evidence>
<evidence type="ECO:0000259" key="4">
    <source>
        <dbReference type="Pfam" id="PF00496"/>
    </source>
</evidence>
<dbReference type="InterPro" id="IPR030678">
    <property type="entry name" value="Peptide/Ni-bd"/>
</dbReference>
<gene>
    <name evidence="5" type="primary">dppA</name>
    <name evidence="5" type="ORF">SDSE_0981</name>
</gene>
<dbReference type="KEGG" id="sdc:SDSE_0981"/>
<reference evidence="5 6" key="1">
    <citation type="submission" date="2012-05" db="EMBL/GenBank/DDBJ databases">
        <title>Complete genome sequence of a Streptococcus dysgalactiae subsp. equisimilis strain possessing Lancefield's group A antigen.</title>
        <authorList>
            <person name="Luetticken R."/>
            <person name="Bruellhoff K."/>
            <person name="Van der Linden M."/>
            <person name="Peltroche-Llacsahuanga H."/>
            <person name="Blom J."/>
            <person name="Weber-Lehmann J."/>
            <person name="Ferretti J.J."/>
            <person name="McShan W.M."/>
        </authorList>
    </citation>
    <scope>NUCLEOTIDE SEQUENCE [LARGE SCALE GENOMIC DNA]</scope>
    <source>
        <strain evidence="5 6">AC-2713</strain>
    </source>
</reference>
<accession>A0AB33R7M5</accession>
<keyword evidence="2" id="KW-0813">Transport</keyword>
<dbReference type="InterPro" id="IPR039424">
    <property type="entry name" value="SBP_5"/>
</dbReference>
<evidence type="ECO:0000256" key="2">
    <source>
        <dbReference type="ARBA" id="ARBA00022448"/>
    </source>
</evidence>
<feature type="domain" description="Solute-binding protein family 5" evidence="4">
    <location>
        <begin position="85"/>
        <end position="418"/>
    </location>
</feature>
<dbReference type="Gene3D" id="3.40.190.10">
    <property type="entry name" value="Periplasmic binding protein-like II"/>
    <property type="match status" value="1"/>
</dbReference>
<dbReference type="GO" id="GO:1904680">
    <property type="term" value="F:peptide transmembrane transporter activity"/>
    <property type="evidence" value="ECO:0007669"/>
    <property type="project" value="TreeGrafter"/>
</dbReference>
<sequence>MIVSKYLKYFSIITLFLAGLILVACQQQKPQTKERQRKQRPKDELVVSMGAKLPHEFDPKDRYGVHNEGNITHSTLLKRSPELDIKGELAKTYHLSEDGLTWSFDLHDDFKFSNGEPVTADDVKFTYDMLKADGKAWDLTFIKNVEVVGKNQVNIHLTEAHSTFTAQLTEIPIVPKKHYNDKYKSNPIGSGPYMVKEYKAGEQAIFVRNPYWHGKKPYFKKWTWVLLDENTALAALESGDVDMIYATPELADKKVKGTRLLDIPSNDVRGLSLPYVKKGVITDSPDGYPVGNDVTSDPAIRKALTIGLNRQKVLDTVLNGYGKPAYSIIDKTPFWNPKTAIKDNKVAKAKQLLTKAGWKEQADGSRKKGDLDAAFDLYYPTNDQLRANLAVEVAEQAKALGITIKLKASNWDEMATKSHDSALLYAGGRHHAQQFYESHHPSLAGKGWTNITFYNNPTVTKYLDKAMTSSDLDKANEYWKLAQWDGKTGASTLGDLPNVWLVSLNHTYIGDKRINVGKQGVHSHGHDWSLLTNIAEWTWDESTK</sequence>
<dbReference type="PIRSF" id="PIRSF002741">
    <property type="entry name" value="MppA"/>
    <property type="match status" value="1"/>
</dbReference>
<comment type="similarity">
    <text evidence="1">Belongs to the bacterial solute-binding protein 5 family.</text>
</comment>
<dbReference type="AlphaFoldDB" id="A0AB33R7M5"/>
<evidence type="ECO:0000313" key="5">
    <source>
        <dbReference type="EMBL" id="CCI62478.1"/>
    </source>
</evidence>
<dbReference type="PANTHER" id="PTHR30290">
    <property type="entry name" value="PERIPLASMIC BINDING COMPONENT OF ABC TRANSPORTER"/>
    <property type="match status" value="1"/>
</dbReference>
<dbReference type="Proteomes" id="UP000009215">
    <property type="component" value="Chromosome"/>
</dbReference>
<dbReference type="CDD" id="cd08518">
    <property type="entry name" value="PBP2_NikA_DppA_OppA_like_19"/>
    <property type="match status" value="1"/>
</dbReference>
<dbReference type="EMBL" id="HE858529">
    <property type="protein sequence ID" value="CCI62478.1"/>
    <property type="molecule type" value="Genomic_DNA"/>
</dbReference>
<dbReference type="Gene3D" id="3.10.105.10">
    <property type="entry name" value="Dipeptide-binding Protein, Domain 3"/>
    <property type="match status" value="1"/>
</dbReference>
<dbReference type="GO" id="GO:0042597">
    <property type="term" value="C:periplasmic space"/>
    <property type="evidence" value="ECO:0007669"/>
    <property type="project" value="UniProtKB-ARBA"/>
</dbReference>
<organism evidence="5 6">
    <name type="scientific">Streptococcus dysgalactiae subsp. equisimilis AC-2713</name>
    <dbReference type="NCBI Taxonomy" id="759913"/>
    <lineage>
        <taxon>Bacteria</taxon>
        <taxon>Bacillati</taxon>
        <taxon>Bacillota</taxon>
        <taxon>Bacilli</taxon>
        <taxon>Lactobacillales</taxon>
        <taxon>Streptococcaceae</taxon>
        <taxon>Streptococcus</taxon>
    </lineage>
</organism>
<dbReference type="GO" id="GO:0015833">
    <property type="term" value="P:peptide transport"/>
    <property type="evidence" value="ECO:0007669"/>
    <property type="project" value="TreeGrafter"/>
</dbReference>
<evidence type="ECO:0000313" key="6">
    <source>
        <dbReference type="Proteomes" id="UP000009215"/>
    </source>
</evidence>
<dbReference type="PANTHER" id="PTHR30290:SF9">
    <property type="entry name" value="OLIGOPEPTIDE-BINDING PROTEIN APPA"/>
    <property type="match status" value="1"/>
</dbReference>
<proteinExistence type="inferred from homology"/>
<protein>
    <submittedName>
        <fullName evidence="5">DppA protein</fullName>
    </submittedName>
</protein>
<dbReference type="Pfam" id="PF00496">
    <property type="entry name" value="SBP_bac_5"/>
    <property type="match status" value="1"/>
</dbReference>
<name>A0AB33R7M5_STREQ</name>
<dbReference type="SUPFAM" id="SSF53850">
    <property type="entry name" value="Periplasmic binding protein-like II"/>
    <property type="match status" value="1"/>
</dbReference>
<dbReference type="GO" id="GO:0043190">
    <property type="term" value="C:ATP-binding cassette (ABC) transporter complex"/>
    <property type="evidence" value="ECO:0007669"/>
    <property type="project" value="InterPro"/>
</dbReference>
<dbReference type="PROSITE" id="PS51257">
    <property type="entry name" value="PROKAR_LIPOPROTEIN"/>
    <property type="match status" value="1"/>
</dbReference>
<keyword evidence="3" id="KW-0732">Signal</keyword>
<dbReference type="InterPro" id="IPR000914">
    <property type="entry name" value="SBP_5_dom"/>
</dbReference>
<evidence type="ECO:0000256" key="3">
    <source>
        <dbReference type="ARBA" id="ARBA00022729"/>
    </source>
</evidence>